<sequence length="39" mass="4679">MEESMPMHAFLFTIIVKIFFCENNHAKREIKKEGHYDGH</sequence>
<comment type="caution">
    <text evidence="1">The sequence shown here is derived from an EMBL/GenBank/DDBJ whole genome shotgun (WGS) entry which is preliminary data.</text>
</comment>
<gene>
    <name evidence="1" type="ORF">SD77_3620</name>
</gene>
<name>A0ABR5AVX5_BACBA</name>
<keyword evidence="2" id="KW-1185">Reference proteome</keyword>
<accession>A0ABR5AVX5</accession>
<protein>
    <submittedName>
        <fullName evidence="1">Uncharacterized protein</fullName>
    </submittedName>
</protein>
<proteinExistence type="predicted"/>
<reference evidence="1 2" key="1">
    <citation type="submission" date="2015-01" db="EMBL/GenBank/DDBJ databases">
        <title>Genome Assembly of Bacillus badius MTCC 1458.</title>
        <authorList>
            <person name="Verma A."/>
            <person name="Khatri I."/>
            <person name="Mual P."/>
            <person name="Subramanian S."/>
            <person name="Krishnamurthi S."/>
        </authorList>
    </citation>
    <scope>NUCLEOTIDE SEQUENCE [LARGE SCALE GENOMIC DNA]</scope>
    <source>
        <strain evidence="1 2">MTCC 1458</strain>
    </source>
</reference>
<organism evidence="1 2">
    <name type="scientific">Bacillus badius</name>
    <dbReference type="NCBI Taxonomy" id="1455"/>
    <lineage>
        <taxon>Bacteria</taxon>
        <taxon>Bacillati</taxon>
        <taxon>Bacillota</taxon>
        <taxon>Bacilli</taxon>
        <taxon>Bacillales</taxon>
        <taxon>Bacillaceae</taxon>
        <taxon>Pseudobacillus</taxon>
    </lineage>
</organism>
<evidence type="ECO:0000313" key="2">
    <source>
        <dbReference type="Proteomes" id="UP000031982"/>
    </source>
</evidence>
<dbReference type="Proteomes" id="UP000031982">
    <property type="component" value="Unassembled WGS sequence"/>
</dbReference>
<dbReference type="EMBL" id="JXLP01000005">
    <property type="protein sequence ID" value="KIL78819.1"/>
    <property type="molecule type" value="Genomic_DNA"/>
</dbReference>
<evidence type="ECO:0000313" key="1">
    <source>
        <dbReference type="EMBL" id="KIL78819.1"/>
    </source>
</evidence>